<dbReference type="Proteomes" id="UP000736164">
    <property type="component" value="Unassembled WGS sequence"/>
</dbReference>
<gene>
    <name evidence="3" type="primary">Cd207_1</name>
    <name evidence="3" type="ORF">GTO95_0005779</name>
</gene>
<dbReference type="InterPro" id="IPR016187">
    <property type="entry name" value="CTDL_fold"/>
</dbReference>
<comment type="caution">
    <text evidence="3">The sequence shown here is derived from an EMBL/GenBank/DDBJ whole genome shotgun (WGS) entry which is preliminary data.</text>
</comment>
<dbReference type="PANTHER" id="PTHR45784:SF5">
    <property type="entry name" value="C-TYPE LECTIN DOMAIN FAMILY 20 MEMBER A-RELATED"/>
    <property type="match status" value="1"/>
</dbReference>
<reference evidence="3" key="1">
    <citation type="journal article" date="2021" name="Cell">
        <title>Tracing the genetic footprints of vertebrate landing in non-teleost ray-finned fishes.</title>
        <authorList>
            <person name="Bi X."/>
            <person name="Wang K."/>
            <person name="Yang L."/>
            <person name="Pan H."/>
            <person name="Jiang H."/>
            <person name="Wei Q."/>
            <person name="Fang M."/>
            <person name="Yu H."/>
            <person name="Zhu C."/>
            <person name="Cai Y."/>
            <person name="He Y."/>
            <person name="Gan X."/>
            <person name="Zeng H."/>
            <person name="Yu D."/>
            <person name="Zhu Y."/>
            <person name="Jiang H."/>
            <person name="Qiu Q."/>
            <person name="Yang H."/>
            <person name="Zhang Y.E."/>
            <person name="Wang W."/>
            <person name="Zhu M."/>
            <person name="He S."/>
            <person name="Zhang G."/>
        </authorList>
    </citation>
    <scope>NUCLEOTIDE SEQUENCE</scope>
    <source>
        <strain evidence="3">Allg_001</strain>
    </source>
</reference>
<dbReference type="PANTHER" id="PTHR45784">
    <property type="entry name" value="C-TYPE LECTIN DOMAIN FAMILY 20 MEMBER A-RELATED"/>
    <property type="match status" value="1"/>
</dbReference>
<feature type="non-terminal residue" evidence="3">
    <location>
        <position position="332"/>
    </location>
</feature>
<keyword evidence="4" id="KW-1185">Reference proteome</keyword>
<feature type="non-terminal residue" evidence="3">
    <location>
        <position position="1"/>
    </location>
</feature>
<feature type="domain" description="C-type lectin" evidence="2">
    <location>
        <begin position="165"/>
        <end position="272"/>
    </location>
</feature>
<accession>A0A8J7NXX7</accession>
<dbReference type="SUPFAM" id="SSF56436">
    <property type="entry name" value="C-type lectin-like"/>
    <property type="match status" value="2"/>
</dbReference>
<evidence type="ECO:0000313" key="4">
    <source>
        <dbReference type="Proteomes" id="UP000736164"/>
    </source>
</evidence>
<evidence type="ECO:0000256" key="1">
    <source>
        <dbReference type="ARBA" id="ARBA00023157"/>
    </source>
</evidence>
<evidence type="ECO:0000259" key="2">
    <source>
        <dbReference type="PROSITE" id="PS50041"/>
    </source>
</evidence>
<dbReference type="InterPro" id="IPR018378">
    <property type="entry name" value="C-type_lectin_CS"/>
</dbReference>
<dbReference type="PROSITE" id="PS00615">
    <property type="entry name" value="C_TYPE_LECTIN_1"/>
    <property type="match status" value="1"/>
</dbReference>
<sequence length="332" mass="37186">MRWPIVGWLGQASRADHPLLLSLNPASRVPGLWALASPHRYHFVSKRRTWAGAWAYCRGQYTDMATVNGPADLEQLLTTAEPVTSFAWIGLYYVWDLWQWSLGGGYLYGVGRSAFTRWYAGEPNNYGCKENCVAMISSWLWADRSCTFTRYSVCYQGGEGAADQYFLVAEAKNWTEAQMFCRERYTDLTWVRSQSENELVRVTAGGREVWIGLFTEPWKWSDGDISTFRPWYEGEPNNDGGIQSCGAVNLQGSARGSWNDYYCNTTYAFFCYSGKLLRGHFDSLIGVNLRGTSPALRSLRPLAQSRSQGALGAVVSIAASYCLSSGFSLHGV</sequence>
<keyword evidence="1" id="KW-1015">Disulfide bond</keyword>
<dbReference type="PROSITE" id="PS50041">
    <property type="entry name" value="C_TYPE_LECTIN_2"/>
    <property type="match status" value="2"/>
</dbReference>
<dbReference type="SMART" id="SM00034">
    <property type="entry name" value="CLECT"/>
    <property type="match status" value="2"/>
</dbReference>
<protein>
    <submittedName>
        <fullName evidence="3">CLC4K protein</fullName>
    </submittedName>
</protein>
<feature type="domain" description="C-type lectin" evidence="2">
    <location>
        <begin position="36"/>
        <end position="155"/>
    </location>
</feature>
<organism evidence="3 4">
    <name type="scientific">Atractosteus spatula</name>
    <name type="common">Alligator gar</name>
    <name type="synonym">Lepisosteus spatula</name>
    <dbReference type="NCBI Taxonomy" id="7917"/>
    <lineage>
        <taxon>Eukaryota</taxon>
        <taxon>Metazoa</taxon>
        <taxon>Chordata</taxon>
        <taxon>Craniata</taxon>
        <taxon>Vertebrata</taxon>
        <taxon>Euteleostomi</taxon>
        <taxon>Actinopterygii</taxon>
        <taxon>Neopterygii</taxon>
        <taxon>Holostei</taxon>
        <taxon>Semionotiformes</taxon>
        <taxon>Lepisosteidae</taxon>
        <taxon>Atractosteus</taxon>
    </lineage>
</organism>
<dbReference type="AlphaFoldDB" id="A0A8J7NXX7"/>
<proteinExistence type="predicted"/>
<dbReference type="Pfam" id="PF00059">
    <property type="entry name" value="Lectin_C"/>
    <property type="match status" value="2"/>
</dbReference>
<evidence type="ECO:0000313" key="3">
    <source>
        <dbReference type="EMBL" id="MBN3319711.1"/>
    </source>
</evidence>
<dbReference type="InterPro" id="IPR001304">
    <property type="entry name" value="C-type_lectin-like"/>
</dbReference>
<name>A0A8J7NXX7_ATRSP</name>
<dbReference type="InterPro" id="IPR016186">
    <property type="entry name" value="C-type_lectin-like/link_sf"/>
</dbReference>
<dbReference type="Gene3D" id="3.10.100.10">
    <property type="entry name" value="Mannose-Binding Protein A, subunit A"/>
    <property type="match status" value="2"/>
</dbReference>
<dbReference type="EMBL" id="JAAWVO010047336">
    <property type="protein sequence ID" value="MBN3319711.1"/>
    <property type="molecule type" value="Genomic_DNA"/>
</dbReference>